<dbReference type="RefSeq" id="XP_065329087.1">
    <property type="nucleotide sequence ID" value="XM_065473015.1"/>
</dbReference>
<dbReference type="GeneID" id="90540755"/>
<evidence type="ECO:0000313" key="1">
    <source>
        <dbReference type="EMBL" id="WUR02942.1"/>
    </source>
</evidence>
<proteinExistence type="predicted"/>
<name>A0AAX4JAM4_9MICR</name>
<accession>A0AAX4JAM4</accession>
<reference evidence="1" key="1">
    <citation type="journal article" date="2024" name="BMC Genomics">
        <title>Functional annotation of a divergent genome using sequence and structure-based similarity.</title>
        <authorList>
            <person name="Svedberg D."/>
            <person name="Winiger R.R."/>
            <person name="Berg A."/>
            <person name="Sharma H."/>
            <person name="Tellgren-Roth C."/>
            <person name="Debrunner-Vossbrinck B.A."/>
            <person name="Vossbrinck C.R."/>
            <person name="Barandun J."/>
        </authorList>
    </citation>
    <scope>NUCLEOTIDE SEQUENCE</scope>
    <source>
        <strain evidence="1">Illinois isolate</strain>
    </source>
</reference>
<evidence type="ECO:0000313" key="2">
    <source>
        <dbReference type="Proteomes" id="UP001334084"/>
    </source>
</evidence>
<protein>
    <submittedName>
        <fullName evidence="1">Uncharacterized protein</fullName>
    </submittedName>
</protein>
<keyword evidence="2" id="KW-1185">Reference proteome</keyword>
<dbReference type="EMBL" id="CP142728">
    <property type="protein sequence ID" value="WUR02942.1"/>
    <property type="molecule type" value="Genomic_DNA"/>
</dbReference>
<dbReference type="KEGG" id="vnx:VNE69_03159"/>
<dbReference type="Proteomes" id="UP001334084">
    <property type="component" value="Chromosome 3"/>
</dbReference>
<organism evidence="1 2">
    <name type="scientific">Vairimorpha necatrix</name>
    <dbReference type="NCBI Taxonomy" id="6039"/>
    <lineage>
        <taxon>Eukaryota</taxon>
        <taxon>Fungi</taxon>
        <taxon>Fungi incertae sedis</taxon>
        <taxon>Microsporidia</taxon>
        <taxon>Nosematidae</taxon>
        <taxon>Vairimorpha</taxon>
    </lineage>
</organism>
<sequence>MISFPHFILQSCSEINGSEESINALNSFNIDGKIDNWKDISQDLNFVNSLKGEYSNIDLDQYYKIVSNYFKTIIKHPEIKKKIEKLRFKNNVMIKPKLLSEFERCLRHIYLRTSYDSNRLNDLSFINSLAYHSYELILRLLSMKHCKESENILQKIYNSIQLFFDENFPNTIRQLFNQEKYNKLYTFLHELNNKEYVSRSRRFVVFYSTTTVKPFIPDDVKKVYIGELPSDSKKKFSLRVVGV</sequence>
<gene>
    <name evidence="1" type="ORF">VNE69_03159</name>
</gene>
<dbReference type="AlphaFoldDB" id="A0AAX4JAM4"/>